<dbReference type="Proteomes" id="UP001059617">
    <property type="component" value="Chromosome"/>
</dbReference>
<keyword evidence="2" id="KW-1185">Reference proteome</keyword>
<reference evidence="1" key="2">
    <citation type="submission" date="2022-09" db="EMBL/GenBank/DDBJ databases">
        <title>Biosynthetic gene clusters of Dactylosporangioum fulvum.</title>
        <authorList>
            <person name="Caradec T."/>
        </authorList>
    </citation>
    <scope>NUCLEOTIDE SEQUENCE</scope>
    <source>
        <strain evidence="1">NRRL B-16292</strain>
    </source>
</reference>
<proteinExistence type="predicted"/>
<protein>
    <submittedName>
        <fullName evidence="1">Uncharacterized protein</fullName>
    </submittedName>
</protein>
<dbReference type="RefSeq" id="WP_259859369.1">
    <property type="nucleotide sequence ID" value="NZ_BAAAST010000034.1"/>
</dbReference>
<sequence>MSGPERSGGRLYEDVAAVAVLKALRDTVDAEYQAARRRVLDRLCTAPAGHGPTRVTLPEGTLAATVTMVYPTPAAVVVGDEAHSNLAGVRTRVRARASWQQDLPDSSEEIGRAWQRGEIDLRELLRAPGGGP</sequence>
<gene>
    <name evidence="1" type="ORF">Dfulv_41875</name>
</gene>
<accession>A0ABY5VV22</accession>
<dbReference type="EMBL" id="CP073720">
    <property type="protein sequence ID" value="UWP81602.1"/>
    <property type="molecule type" value="Genomic_DNA"/>
</dbReference>
<evidence type="ECO:0000313" key="1">
    <source>
        <dbReference type="EMBL" id="UWP81602.1"/>
    </source>
</evidence>
<organism evidence="1 2">
    <name type="scientific">Dactylosporangium fulvum</name>
    <dbReference type="NCBI Taxonomy" id="53359"/>
    <lineage>
        <taxon>Bacteria</taxon>
        <taxon>Bacillati</taxon>
        <taxon>Actinomycetota</taxon>
        <taxon>Actinomycetes</taxon>
        <taxon>Micromonosporales</taxon>
        <taxon>Micromonosporaceae</taxon>
        <taxon>Dactylosporangium</taxon>
    </lineage>
</organism>
<reference evidence="1" key="1">
    <citation type="submission" date="2021-04" db="EMBL/GenBank/DDBJ databases">
        <authorList>
            <person name="Hartkoorn R.C."/>
            <person name="Beaudoing E."/>
            <person name="Hot D."/>
        </authorList>
    </citation>
    <scope>NUCLEOTIDE SEQUENCE</scope>
    <source>
        <strain evidence="1">NRRL B-16292</strain>
    </source>
</reference>
<name>A0ABY5VV22_9ACTN</name>
<evidence type="ECO:0000313" key="2">
    <source>
        <dbReference type="Proteomes" id="UP001059617"/>
    </source>
</evidence>